<sequence>MASHVESSLRTTMESRMENLSEEAKKAAIACGEAINSLKYRPFENYEICDDPANLVNASEDFLKIFVPSITTRPFPSRVNALRITSGSAIVPVKPGASVELVPVFIICGTASILDTKLNLGDFIHLTKDTPVEPAFCCLLLLAQ</sequence>
<keyword evidence="2" id="KW-1185">Reference proteome</keyword>
<evidence type="ECO:0000313" key="2">
    <source>
        <dbReference type="Proteomes" id="UP000019487"/>
    </source>
</evidence>
<evidence type="ECO:0000313" key="1">
    <source>
        <dbReference type="EMBL" id="ESZ93436.1"/>
    </source>
</evidence>
<dbReference type="Proteomes" id="UP000019487">
    <property type="component" value="Unassembled WGS sequence"/>
</dbReference>
<dbReference type="OrthoDB" id="5141181at2759"/>
<dbReference type="HOGENOM" id="CLU_1797592_0_0_1"/>
<gene>
    <name evidence="1" type="ORF">SBOR_6178</name>
</gene>
<dbReference type="EMBL" id="AYSA01000317">
    <property type="protein sequence ID" value="ESZ93436.1"/>
    <property type="molecule type" value="Genomic_DNA"/>
</dbReference>
<name>W9CC44_SCLBF</name>
<comment type="caution">
    <text evidence="1">The sequence shown here is derived from an EMBL/GenBank/DDBJ whole genome shotgun (WGS) entry which is preliminary data.</text>
</comment>
<reference evidence="1 2" key="1">
    <citation type="journal article" date="2014" name="Genome Announc.">
        <title>Draft genome sequence of Sclerotinia borealis, a psychrophilic plant pathogenic fungus.</title>
        <authorList>
            <person name="Mardanov A.V."/>
            <person name="Beletsky A.V."/>
            <person name="Kadnikov V.V."/>
            <person name="Ignatov A.N."/>
            <person name="Ravin N.V."/>
        </authorList>
    </citation>
    <scope>NUCLEOTIDE SEQUENCE [LARGE SCALE GENOMIC DNA]</scope>
    <source>
        <strain evidence="2">F-4157</strain>
    </source>
</reference>
<organism evidence="1 2">
    <name type="scientific">Sclerotinia borealis (strain F-4128)</name>
    <dbReference type="NCBI Taxonomy" id="1432307"/>
    <lineage>
        <taxon>Eukaryota</taxon>
        <taxon>Fungi</taxon>
        <taxon>Dikarya</taxon>
        <taxon>Ascomycota</taxon>
        <taxon>Pezizomycotina</taxon>
        <taxon>Leotiomycetes</taxon>
        <taxon>Helotiales</taxon>
        <taxon>Sclerotiniaceae</taxon>
        <taxon>Sclerotinia</taxon>
    </lineage>
</organism>
<dbReference type="AlphaFoldDB" id="W9CC44"/>
<proteinExistence type="predicted"/>
<accession>W9CC44</accession>
<protein>
    <submittedName>
        <fullName evidence="1">Uncharacterized protein</fullName>
    </submittedName>
</protein>